<evidence type="ECO:0000313" key="1">
    <source>
        <dbReference type="EMBL" id="KAK5576301.1"/>
    </source>
</evidence>
<sequence length="386" mass="43641">MRMIVNDHNNKFINILFCISCGCLYDWQCGNSPYTRCRTNKTVVDSYDNRIDIDKINGRLFFTLQYPDEFEKRIVSIPIDGSIDGYDVISHSTLYGQSTYQIIQGLVQYVGPISKSMVVNRSVRIAGTTYNIFFSNNTFGTELTWTSSSDIIFDEINNIQWTCWPYVNYIYRGKIGENLNLATKIYVGNVVSIRKNNTSLLIQDQLGAIRQGDSNSEVKPIGLLPILFEDANLGTFDFDSNRIFFTNKYEKKIYQITLNSDGPKKVILDNGFVPTFFKYHNDWLYYQQGGKILRVSVKGDNNPQVLFDSASTEGHCICAQGFTGKSCNQCDSSNNIISWVNGTPRCIPLGSDKNPLTCDYNYQCSPYNVKVCKEIVLSGGNKGCST</sequence>
<accession>A0AAN7YP11</accession>
<dbReference type="PROSITE" id="PS51257">
    <property type="entry name" value="PROKAR_LIPOPROTEIN"/>
    <property type="match status" value="1"/>
</dbReference>
<protein>
    <submittedName>
        <fullName evidence="1">Uncharacterized protein</fullName>
    </submittedName>
</protein>
<dbReference type="SUPFAM" id="SSF63825">
    <property type="entry name" value="YWTD domain"/>
    <property type="match status" value="1"/>
</dbReference>
<dbReference type="PANTHER" id="PTHR32256">
    <property type="match status" value="1"/>
</dbReference>
<proteinExistence type="predicted"/>
<evidence type="ECO:0000313" key="2">
    <source>
        <dbReference type="Proteomes" id="UP001344447"/>
    </source>
</evidence>
<name>A0AAN7YP11_9MYCE</name>
<keyword evidence="2" id="KW-1185">Reference proteome</keyword>
<gene>
    <name evidence="1" type="ORF">RB653_007442</name>
</gene>
<reference evidence="1 2" key="1">
    <citation type="submission" date="2023-11" db="EMBL/GenBank/DDBJ databases">
        <title>Dfirmibasis_genome.</title>
        <authorList>
            <person name="Edelbroek B."/>
            <person name="Kjellin J."/>
            <person name="Jerlstrom-Hultqvist J."/>
            <person name="Soderbom F."/>
        </authorList>
    </citation>
    <scope>NUCLEOTIDE SEQUENCE [LARGE SCALE GENOMIC DNA]</scope>
    <source>
        <strain evidence="1 2">TNS-C-14</strain>
    </source>
</reference>
<dbReference type="EMBL" id="JAVFKY010000005">
    <property type="protein sequence ID" value="KAK5576301.1"/>
    <property type="molecule type" value="Genomic_DNA"/>
</dbReference>
<comment type="caution">
    <text evidence="1">The sequence shown here is derived from an EMBL/GenBank/DDBJ whole genome shotgun (WGS) entry which is preliminary data.</text>
</comment>
<organism evidence="1 2">
    <name type="scientific">Dictyostelium firmibasis</name>
    <dbReference type="NCBI Taxonomy" id="79012"/>
    <lineage>
        <taxon>Eukaryota</taxon>
        <taxon>Amoebozoa</taxon>
        <taxon>Evosea</taxon>
        <taxon>Eumycetozoa</taxon>
        <taxon>Dictyostelia</taxon>
        <taxon>Dictyosteliales</taxon>
        <taxon>Dictyosteliaceae</taxon>
        <taxon>Dictyostelium</taxon>
    </lineage>
</organism>
<dbReference type="Proteomes" id="UP001344447">
    <property type="component" value="Unassembled WGS sequence"/>
</dbReference>
<dbReference type="AlphaFoldDB" id="A0AAN7YP11"/>
<dbReference type="PANTHER" id="PTHR32256:SF2">
    <property type="entry name" value="DUF5050 DOMAIN-CONTAINING PROTEIN-RELATED"/>
    <property type="match status" value="1"/>
</dbReference>
<dbReference type="InterPro" id="IPR053369">
    <property type="entry name" value="SrfA-induced_signal"/>
</dbReference>